<dbReference type="PANTHER" id="PTHR43071">
    <property type="entry name" value="2-AMINO-4-HYDROXY-6-HYDROXYMETHYLDIHYDROPTERIDINE PYROPHOSPHOKINASE"/>
    <property type="match status" value="1"/>
</dbReference>
<dbReference type="GO" id="GO:0005524">
    <property type="term" value="F:ATP binding"/>
    <property type="evidence" value="ECO:0007669"/>
    <property type="project" value="UniProtKB-KW"/>
</dbReference>
<evidence type="ECO:0000256" key="11">
    <source>
        <dbReference type="ARBA" id="ARBA00029766"/>
    </source>
</evidence>
<keyword evidence="6" id="KW-0547">Nucleotide-binding</keyword>
<keyword evidence="5" id="KW-0808">Transferase</keyword>
<keyword evidence="8" id="KW-0067">ATP-binding</keyword>
<proteinExistence type="inferred from homology"/>
<dbReference type="NCBIfam" id="TIGR01498">
    <property type="entry name" value="folK"/>
    <property type="match status" value="1"/>
</dbReference>
<evidence type="ECO:0000256" key="12">
    <source>
        <dbReference type="ARBA" id="ARBA00033413"/>
    </source>
</evidence>
<accession>A0AA37RUQ6</accession>
<dbReference type="InterPro" id="IPR000550">
    <property type="entry name" value="Hppk"/>
</dbReference>
<evidence type="ECO:0000256" key="9">
    <source>
        <dbReference type="ARBA" id="ARBA00022909"/>
    </source>
</evidence>
<comment type="caution">
    <text evidence="14">The sequence shown here is derived from an EMBL/GenBank/DDBJ whole genome shotgun (WGS) entry which is preliminary data.</text>
</comment>
<comment type="pathway">
    <text evidence="1">Cofactor biosynthesis; tetrahydrofolate biosynthesis; 2-amino-4-hydroxy-6-hydroxymethyl-7,8-dihydropteridine diphosphate from 7,8-dihydroneopterin triphosphate: step 4/4.</text>
</comment>
<dbReference type="Proteomes" id="UP001161422">
    <property type="component" value="Unassembled WGS sequence"/>
</dbReference>
<evidence type="ECO:0000256" key="2">
    <source>
        <dbReference type="ARBA" id="ARBA00005810"/>
    </source>
</evidence>
<dbReference type="PANTHER" id="PTHR43071:SF1">
    <property type="entry name" value="2-AMINO-4-HYDROXY-6-HYDROXYMETHYLDIHYDROPTERIDINE PYROPHOSPHOKINASE"/>
    <property type="match status" value="1"/>
</dbReference>
<dbReference type="InterPro" id="IPR035907">
    <property type="entry name" value="Hppk_sf"/>
</dbReference>
<dbReference type="GO" id="GO:0016301">
    <property type="term" value="F:kinase activity"/>
    <property type="evidence" value="ECO:0007669"/>
    <property type="project" value="UniProtKB-KW"/>
</dbReference>
<dbReference type="GO" id="GO:0046656">
    <property type="term" value="P:folic acid biosynthetic process"/>
    <property type="evidence" value="ECO:0007669"/>
    <property type="project" value="UniProtKB-KW"/>
</dbReference>
<name>A0AA37RUQ6_9GAMM</name>
<reference evidence="14" key="1">
    <citation type="journal article" date="2014" name="Int. J. Syst. Evol. Microbiol.">
        <title>Complete genome sequence of Corynebacterium casei LMG S-19264T (=DSM 44701T), isolated from a smear-ripened cheese.</title>
        <authorList>
            <consortium name="US DOE Joint Genome Institute (JGI-PGF)"/>
            <person name="Walter F."/>
            <person name="Albersmeier A."/>
            <person name="Kalinowski J."/>
            <person name="Ruckert C."/>
        </authorList>
    </citation>
    <scope>NUCLEOTIDE SEQUENCE</scope>
    <source>
        <strain evidence="14">NBRC 101628</strain>
    </source>
</reference>
<evidence type="ECO:0000256" key="7">
    <source>
        <dbReference type="ARBA" id="ARBA00022777"/>
    </source>
</evidence>
<evidence type="ECO:0000256" key="1">
    <source>
        <dbReference type="ARBA" id="ARBA00005051"/>
    </source>
</evidence>
<keyword evidence="7" id="KW-0418">Kinase</keyword>
<dbReference type="Gene3D" id="3.30.70.560">
    <property type="entry name" value="7,8-Dihydro-6-hydroxymethylpterin-pyrophosphokinase HPPK"/>
    <property type="match status" value="1"/>
</dbReference>
<feature type="domain" description="7,8-dihydro-6-hydroxymethylpterin-pyrophosphokinase" evidence="13">
    <location>
        <begin position="88"/>
        <end position="99"/>
    </location>
</feature>
<evidence type="ECO:0000256" key="10">
    <source>
        <dbReference type="ARBA" id="ARBA00029409"/>
    </source>
</evidence>
<evidence type="ECO:0000256" key="6">
    <source>
        <dbReference type="ARBA" id="ARBA00022741"/>
    </source>
</evidence>
<keyword evidence="15" id="KW-1185">Reference proteome</keyword>
<comment type="function">
    <text evidence="10">Catalyzes the transfer of pyrophosphate from adenosine triphosphate (ATP) to 6-hydroxymethyl-7,8-dihydropterin, an enzymatic step in folate biosynthesis pathway.</text>
</comment>
<evidence type="ECO:0000313" key="14">
    <source>
        <dbReference type="EMBL" id="GLP95631.1"/>
    </source>
</evidence>
<gene>
    <name evidence="14" type="primary">folK-1</name>
    <name evidence="14" type="ORF">GCM10007895_09370</name>
</gene>
<dbReference type="CDD" id="cd00483">
    <property type="entry name" value="HPPK"/>
    <property type="match status" value="1"/>
</dbReference>
<dbReference type="PROSITE" id="PS00794">
    <property type="entry name" value="HPPK"/>
    <property type="match status" value="1"/>
</dbReference>
<sequence length="160" mass="17961">MTICYIGMGANLASPAEQLQRAFSALDSAEQCQLLKRSGLYASKPMGDVAQPDYVNAVAEISTELDPIDLLDTLQQIELSQGRTREIRWGPRTLDLDLLLYGDQNVEHPRLVVPHYGLTERRFVVEPLLELNPELKLPNGSLLRDYSERLSCPPLIRISD</sequence>
<evidence type="ECO:0000259" key="13">
    <source>
        <dbReference type="PROSITE" id="PS00794"/>
    </source>
</evidence>
<reference evidence="14" key="2">
    <citation type="submission" date="2023-01" db="EMBL/GenBank/DDBJ databases">
        <title>Draft genome sequence of Paraferrimonas sedimenticola strain NBRC 101628.</title>
        <authorList>
            <person name="Sun Q."/>
            <person name="Mori K."/>
        </authorList>
    </citation>
    <scope>NUCLEOTIDE SEQUENCE</scope>
    <source>
        <strain evidence="14">NBRC 101628</strain>
    </source>
</reference>
<comment type="similarity">
    <text evidence="2">Belongs to the HPPK family.</text>
</comment>
<evidence type="ECO:0000256" key="4">
    <source>
        <dbReference type="ARBA" id="ARBA00016218"/>
    </source>
</evidence>
<organism evidence="14 15">
    <name type="scientific">Paraferrimonas sedimenticola</name>
    <dbReference type="NCBI Taxonomy" id="375674"/>
    <lineage>
        <taxon>Bacteria</taxon>
        <taxon>Pseudomonadati</taxon>
        <taxon>Pseudomonadota</taxon>
        <taxon>Gammaproteobacteria</taxon>
        <taxon>Alteromonadales</taxon>
        <taxon>Ferrimonadaceae</taxon>
        <taxon>Paraferrimonas</taxon>
    </lineage>
</organism>
<dbReference type="EC" id="2.7.6.3" evidence="3"/>
<dbReference type="Pfam" id="PF01288">
    <property type="entry name" value="HPPK"/>
    <property type="match status" value="1"/>
</dbReference>
<evidence type="ECO:0000256" key="8">
    <source>
        <dbReference type="ARBA" id="ARBA00022840"/>
    </source>
</evidence>
<dbReference type="GO" id="GO:0003848">
    <property type="term" value="F:2-amino-4-hydroxy-6-hydroxymethyldihydropteridine diphosphokinase activity"/>
    <property type="evidence" value="ECO:0007669"/>
    <property type="project" value="UniProtKB-EC"/>
</dbReference>
<evidence type="ECO:0000256" key="3">
    <source>
        <dbReference type="ARBA" id="ARBA00013253"/>
    </source>
</evidence>
<evidence type="ECO:0000256" key="5">
    <source>
        <dbReference type="ARBA" id="ARBA00022679"/>
    </source>
</evidence>
<dbReference type="AlphaFoldDB" id="A0AA37RUQ6"/>
<evidence type="ECO:0000313" key="15">
    <source>
        <dbReference type="Proteomes" id="UP001161422"/>
    </source>
</evidence>
<protein>
    <recommendedName>
        <fullName evidence="4">2-amino-4-hydroxy-6-hydroxymethyldihydropteridine pyrophosphokinase</fullName>
        <ecNumber evidence="3">2.7.6.3</ecNumber>
    </recommendedName>
    <alternativeName>
        <fullName evidence="11">6-hydroxymethyl-7,8-dihydropterin pyrophosphokinase</fullName>
    </alternativeName>
    <alternativeName>
        <fullName evidence="12">7,8-dihydro-6-hydroxymethylpterin-pyrophosphokinase</fullName>
    </alternativeName>
</protein>
<keyword evidence="9" id="KW-0289">Folate biosynthesis</keyword>
<dbReference type="EMBL" id="BSNC01000003">
    <property type="protein sequence ID" value="GLP95631.1"/>
    <property type="molecule type" value="Genomic_DNA"/>
</dbReference>
<dbReference type="RefSeq" id="WP_095505624.1">
    <property type="nucleotide sequence ID" value="NZ_BSNC01000003.1"/>
</dbReference>
<dbReference type="SUPFAM" id="SSF55083">
    <property type="entry name" value="6-hydroxymethyl-7,8-dihydropterin pyrophosphokinase, HPPK"/>
    <property type="match status" value="1"/>
</dbReference>